<evidence type="ECO:0000313" key="2">
    <source>
        <dbReference type="Proteomes" id="UP000252558"/>
    </source>
</evidence>
<sequence>MVRSIPSLVAGRYLIQLVNRTLQHSVLLSGPGYMTPRADTLHLRKGKLLLLSEWRTHQATVEVE</sequence>
<dbReference type="AlphaFoldDB" id="A0A368NIP2"/>
<dbReference type="Proteomes" id="UP000252558">
    <property type="component" value="Unassembled WGS sequence"/>
</dbReference>
<evidence type="ECO:0000313" key="1">
    <source>
        <dbReference type="EMBL" id="RCU50457.1"/>
    </source>
</evidence>
<dbReference type="EMBL" id="QPID01000004">
    <property type="protein sequence ID" value="RCU50457.1"/>
    <property type="molecule type" value="Genomic_DNA"/>
</dbReference>
<keyword evidence="2" id="KW-1185">Reference proteome</keyword>
<gene>
    <name evidence="1" type="ORF">DU002_08520</name>
</gene>
<accession>A0A368NIP2</accession>
<reference evidence="1 2" key="1">
    <citation type="submission" date="2018-07" db="EMBL/GenBank/DDBJ databases">
        <title>Corallincola holothuriorum sp. nov., a new facultative anaerobe isolated from sea cucumber Apostichopus japonicus.</title>
        <authorList>
            <person name="Xia H."/>
        </authorList>
    </citation>
    <scope>NUCLEOTIDE SEQUENCE [LARGE SCALE GENOMIC DNA]</scope>
    <source>
        <strain evidence="1 2">C4</strain>
    </source>
</reference>
<protein>
    <submittedName>
        <fullName evidence="1">Uncharacterized protein</fullName>
    </submittedName>
</protein>
<organism evidence="1 2">
    <name type="scientific">Corallincola holothuriorum</name>
    <dbReference type="NCBI Taxonomy" id="2282215"/>
    <lineage>
        <taxon>Bacteria</taxon>
        <taxon>Pseudomonadati</taxon>
        <taxon>Pseudomonadota</taxon>
        <taxon>Gammaproteobacteria</taxon>
        <taxon>Alteromonadales</taxon>
        <taxon>Psychromonadaceae</taxon>
        <taxon>Corallincola</taxon>
    </lineage>
</organism>
<name>A0A368NIP2_9GAMM</name>
<proteinExistence type="predicted"/>
<comment type="caution">
    <text evidence="1">The sequence shown here is derived from an EMBL/GenBank/DDBJ whole genome shotgun (WGS) entry which is preliminary data.</text>
</comment>